<dbReference type="AlphaFoldDB" id="Q1QUS9"/>
<dbReference type="RefSeq" id="WP_011507725.1">
    <property type="nucleotide sequence ID" value="NC_007963.1"/>
</dbReference>
<evidence type="ECO:0000256" key="3">
    <source>
        <dbReference type="ARBA" id="ARBA00022692"/>
    </source>
</evidence>
<dbReference type="EMBL" id="CP000285">
    <property type="protein sequence ID" value="ABE59779.1"/>
    <property type="molecule type" value="Genomic_DNA"/>
</dbReference>
<dbReference type="PANTHER" id="PTHR30086">
    <property type="entry name" value="ARGININE EXPORTER PROTEIN ARGO"/>
    <property type="match status" value="1"/>
</dbReference>
<accession>Q1QUS9</accession>
<dbReference type="HOGENOM" id="CLU_087840_0_0_6"/>
<organism evidence="7 8">
    <name type="scientific">Chromohalobacter israelensis (strain ATCC BAA-138 / DSM 3043 / CIP 106854 / NCIMB 13768 / 1H11)</name>
    <name type="common">Chromohalobacter salexigens</name>
    <dbReference type="NCBI Taxonomy" id="290398"/>
    <lineage>
        <taxon>Bacteria</taxon>
        <taxon>Pseudomonadati</taxon>
        <taxon>Pseudomonadota</taxon>
        <taxon>Gammaproteobacteria</taxon>
        <taxon>Oceanospirillales</taxon>
        <taxon>Halomonadaceae</taxon>
        <taxon>Chromohalobacter</taxon>
    </lineage>
</organism>
<gene>
    <name evidence="7" type="ordered locus">Csal_2432</name>
</gene>
<dbReference type="Pfam" id="PF01810">
    <property type="entry name" value="LysE"/>
    <property type="match status" value="1"/>
</dbReference>
<feature type="transmembrane region" description="Helical" evidence="6">
    <location>
        <begin position="145"/>
        <end position="167"/>
    </location>
</feature>
<dbReference type="PANTHER" id="PTHR30086:SF20">
    <property type="entry name" value="ARGININE EXPORTER PROTEIN ARGO-RELATED"/>
    <property type="match status" value="1"/>
</dbReference>
<keyword evidence="5 6" id="KW-0472">Membrane</keyword>
<dbReference type="GO" id="GO:0005886">
    <property type="term" value="C:plasma membrane"/>
    <property type="evidence" value="ECO:0007669"/>
    <property type="project" value="UniProtKB-SubCell"/>
</dbReference>
<evidence type="ECO:0000256" key="4">
    <source>
        <dbReference type="ARBA" id="ARBA00022989"/>
    </source>
</evidence>
<evidence type="ECO:0000313" key="8">
    <source>
        <dbReference type="Proteomes" id="UP000000239"/>
    </source>
</evidence>
<keyword evidence="8" id="KW-1185">Reference proteome</keyword>
<dbReference type="STRING" id="290398.Csal_2432"/>
<dbReference type="GO" id="GO:0015171">
    <property type="term" value="F:amino acid transmembrane transporter activity"/>
    <property type="evidence" value="ECO:0007669"/>
    <property type="project" value="TreeGrafter"/>
</dbReference>
<dbReference type="OrthoDB" id="5638726at2"/>
<dbReference type="GeneID" id="95335138"/>
<evidence type="ECO:0000256" key="6">
    <source>
        <dbReference type="SAM" id="Phobius"/>
    </source>
</evidence>
<feature type="transmembrane region" description="Helical" evidence="6">
    <location>
        <begin position="37"/>
        <end position="61"/>
    </location>
</feature>
<name>Q1QUS9_CHRI1</name>
<keyword evidence="3 6" id="KW-0812">Transmembrane</keyword>
<protein>
    <submittedName>
        <fullName evidence="7">Lysine exporter protein (LYSE/YGGA)</fullName>
    </submittedName>
</protein>
<evidence type="ECO:0000256" key="2">
    <source>
        <dbReference type="ARBA" id="ARBA00022475"/>
    </source>
</evidence>
<keyword evidence="2" id="KW-1003">Cell membrane</keyword>
<keyword evidence="4 6" id="KW-1133">Transmembrane helix</keyword>
<dbReference type="InterPro" id="IPR001123">
    <property type="entry name" value="LeuE-type"/>
</dbReference>
<proteinExistence type="predicted"/>
<reference evidence="7 8" key="1">
    <citation type="journal article" date="2011" name="Stand. Genomic Sci.">
        <title>Complete genome sequence of the halophilic and highly halotolerant Chromohalobacter salexigens type strain (1H11(T)).</title>
        <authorList>
            <person name="Copeland A."/>
            <person name="O'Connor K."/>
            <person name="Lucas S."/>
            <person name="Lapidus A."/>
            <person name="Berry K.W."/>
            <person name="Detter J.C."/>
            <person name="Del Rio T.G."/>
            <person name="Hammon N."/>
            <person name="Dalin E."/>
            <person name="Tice H."/>
            <person name="Pitluck S."/>
            <person name="Bruce D."/>
            <person name="Goodwin L."/>
            <person name="Han C."/>
            <person name="Tapia R."/>
            <person name="Saunders E."/>
            <person name="Schmutz J."/>
            <person name="Brettin T."/>
            <person name="Larimer F."/>
            <person name="Land M."/>
            <person name="Hauser L."/>
            <person name="Vargas C."/>
            <person name="Nieto J.J."/>
            <person name="Kyrpides N.C."/>
            <person name="Ivanova N."/>
            <person name="Goker M."/>
            <person name="Klenk H.P."/>
            <person name="Csonka L.N."/>
            <person name="Woyke T."/>
        </authorList>
    </citation>
    <scope>NUCLEOTIDE SEQUENCE [LARGE SCALE GENOMIC DNA]</scope>
    <source>
        <strain evidence="8">ATCC BAA-138 / DSM 3043 / CIP 106854 / NCIMB 13768 / 1H11</strain>
    </source>
</reference>
<dbReference type="eggNOG" id="COG1279">
    <property type="taxonomic scope" value="Bacteria"/>
</dbReference>
<dbReference type="Proteomes" id="UP000000239">
    <property type="component" value="Chromosome"/>
</dbReference>
<feature type="transmembrane region" description="Helical" evidence="6">
    <location>
        <begin position="106"/>
        <end position="125"/>
    </location>
</feature>
<feature type="transmembrane region" description="Helical" evidence="6">
    <location>
        <begin position="179"/>
        <end position="196"/>
    </location>
</feature>
<sequence length="203" mass="21579">MWSSWFNGLFVGAGLIIAIGAQNAFVLQRGLRNEHPWWVATVCALCDLGLIGLGVLGLGALLATHAGLMQVARWAGVAFLCWQAWQAWQRVRHPAALQAGGEASPRLWRVLSATLAVTLLNPHVYLDTVIMLGAIGAQQTAPMAFVVGASMASVGWFFGLVGGAGWLAPRLAEPRYWQAIEGVICGILLLVAWQLATTPLGAA</sequence>
<dbReference type="KEGG" id="csa:Csal_2432"/>
<evidence type="ECO:0000256" key="5">
    <source>
        <dbReference type="ARBA" id="ARBA00023136"/>
    </source>
</evidence>
<feature type="transmembrane region" description="Helical" evidence="6">
    <location>
        <begin position="6"/>
        <end position="25"/>
    </location>
</feature>
<comment type="subcellular location">
    <subcellularLocation>
        <location evidence="1">Cell membrane</location>
        <topology evidence="1">Multi-pass membrane protein</topology>
    </subcellularLocation>
</comment>
<evidence type="ECO:0000313" key="7">
    <source>
        <dbReference type="EMBL" id="ABE59779.1"/>
    </source>
</evidence>
<evidence type="ECO:0000256" key="1">
    <source>
        <dbReference type="ARBA" id="ARBA00004651"/>
    </source>
</evidence>